<proteinExistence type="predicted"/>
<dbReference type="InterPro" id="IPR035979">
    <property type="entry name" value="RBD_domain_sf"/>
</dbReference>
<reference evidence="1" key="1">
    <citation type="submission" date="2022-08" db="UniProtKB">
        <authorList>
            <consortium name="EnsemblMetazoa"/>
        </authorList>
    </citation>
    <scope>IDENTIFICATION</scope>
    <source>
        <strain evidence="1">05x7-T-G4-1.051#20</strain>
    </source>
</reference>
<dbReference type="AlphaFoldDB" id="A0A8W8IRH4"/>
<dbReference type="EnsemblMetazoa" id="G15516.4">
    <property type="protein sequence ID" value="G15516.4:cds"/>
    <property type="gene ID" value="G15516"/>
</dbReference>
<dbReference type="Proteomes" id="UP000005408">
    <property type="component" value="Unassembled WGS sequence"/>
</dbReference>
<organism evidence="1 2">
    <name type="scientific">Magallana gigas</name>
    <name type="common">Pacific oyster</name>
    <name type="synonym">Crassostrea gigas</name>
    <dbReference type="NCBI Taxonomy" id="29159"/>
    <lineage>
        <taxon>Eukaryota</taxon>
        <taxon>Metazoa</taxon>
        <taxon>Spiralia</taxon>
        <taxon>Lophotrochozoa</taxon>
        <taxon>Mollusca</taxon>
        <taxon>Bivalvia</taxon>
        <taxon>Autobranchia</taxon>
        <taxon>Pteriomorphia</taxon>
        <taxon>Ostreida</taxon>
        <taxon>Ostreoidea</taxon>
        <taxon>Ostreidae</taxon>
        <taxon>Magallana</taxon>
    </lineage>
</organism>
<dbReference type="SUPFAM" id="SSF54928">
    <property type="entry name" value="RNA-binding domain, RBD"/>
    <property type="match status" value="1"/>
</dbReference>
<sequence>MEVEEVLITFSESKDAMTCVQQQHMIEKNPLNVQKYDPNDPSQWEMDKVLVTGLNHVTTKDTLMNFLEPAAGVDLIELVRGVQRDAAIVVFAEKPGTGKYSGSSMA</sequence>
<evidence type="ECO:0000313" key="2">
    <source>
        <dbReference type="Proteomes" id="UP000005408"/>
    </source>
</evidence>
<name>A0A8W8IRH4_MAGGI</name>
<dbReference type="GO" id="GO:0003676">
    <property type="term" value="F:nucleic acid binding"/>
    <property type="evidence" value="ECO:0007669"/>
    <property type="project" value="InterPro"/>
</dbReference>
<protein>
    <submittedName>
        <fullName evidence="1">Uncharacterized protein</fullName>
    </submittedName>
</protein>
<keyword evidence="2" id="KW-1185">Reference proteome</keyword>
<accession>A0A8W8IRH4</accession>
<evidence type="ECO:0000313" key="1">
    <source>
        <dbReference type="EnsemblMetazoa" id="G15516.4:cds"/>
    </source>
</evidence>